<evidence type="ECO:0000256" key="2">
    <source>
        <dbReference type="ARBA" id="ARBA00011881"/>
    </source>
</evidence>
<dbReference type="GO" id="GO:0004497">
    <property type="term" value="F:monooxygenase activity"/>
    <property type="evidence" value="ECO:0007669"/>
    <property type="project" value="InterPro"/>
</dbReference>
<dbReference type="AlphaFoldDB" id="A0A084G979"/>
<reference evidence="13 14" key="1">
    <citation type="journal article" date="2014" name="Genome Announc.">
        <title>Draft genome sequence of the pathogenic fungus Scedosporium apiospermum.</title>
        <authorList>
            <person name="Vandeputte P."/>
            <person name="Ghamrawi S."/>
            <person name="Rechenmann M."/>
            <person name="Iltis A."/>
            <person name="Giraud S."/>
            <person name="Fleury M."/>
            <person name="Thornton C."/>
            <person name="Delhaes L."/>
            <person name="Meyer W."/>
            <person name="Papon N."/>
            <person name="Bouchara J.P."/>
        </authorList>
    </citation>
    <scope>NUCLEOTIDE SEQUENCE [LARGE SCALE GENOMIC DNA]</scope>
    <source>
        <strain evidence="13 14">IHEM 14462</strain>
    </source>
</reference>
<keyword evidence="8 13" id="KW-0560">Oxidoreductase</keyword>
<evidence type="ECO:0000256" key="5">
    <source>
        <dbReference type="ARBA" id="ARBA00022617"/>
    </source>
</evidence>
<dbReference type="InterPro" id="IPR017972">
    <property type="entry name" value="Cyt_P450_CS"/>
</dbReference>
<feature type="compositionally biased region" description="Basic residues" evidence="12">
    <location>
        <begin position="1129"/>
        <end position="1138"/>
    </location>
</feature>
<dbReference type="VEuPathDB" id="FungiDB:SAPIO_CDS4066"/>
<dbReference type="PRINTS" id="PR00457">
    <property type="entry name" value="ANPEROXIDASE"/>
</dbReference>
<dbReference type="GO" id="GO:0006979">
    <property type="term" value="P:response to oxidative stress"/>
    <property type="evidence" value="ECO:0007669"/>
    <property type="project" value="InterPro"/>
</dbReference>
<keyword evidence="14" id="KW-1185">Reference proteome</keyword>
<dbReference type="InterPro" id="IPR034812">
    <property type="entry name" value="Ppo-like_N"/>
</dbReference>
<protein>
    <recommendedName>
        <fullName evidence="3">linoleate 8R-lipoxygenase</fullName>
        <ecNumber evidence="3">1.13.11.60</ecNumber>
    </recommendedName>
</protein>
<dbReference type="GO" id="GO:0004601">
    <property type="term" value="F:peroxidase activity"/>
    <property type="evidence" value="ECO:0007669"/>
    <property type="project" value="UniProtKB-KW"/>
</dbReference>
<feature type="region of interest" description="Disordered" evidence="12">
    <location>
        <begin position="1120"/>
        <end position="1140"/>
    </location>
</feature>
<name>A0A084G979_PSEDA</name>
<comment type="catalytic activity">
    <reaction evidence="1">
        <text>(9Z,12Z)-octadecadienoate + O2 = (8R,9Z,12Z)-8-hydroperoxyoctadeca-9,12-dienoate</text>
        <dbReference type="Rhea" id="RHEA:25395"/>
        <dbReference type="ChEBI" id="CHEBI:15379"/>
        <dbReference type="ChEBI" id="CHEBI:30245"/>
        <dbReference type="ChEBI" id="CHEBI:58659"/>
        <dbReference type="EC" id="1.13.11.60"/>
    </reaction>
</comment>
<comment type="caution">
    <text evidence="13">The sequence shown here is derived from an EMBL/GenBank/DDBJ whole genome shotgun (WGS) entry which is preliminary data.</text>
</comment>
<dbReference type="HOGENOM" id="CLU_002329_1_0_1"/>
<organism evidence="13 14">
    <name type="scientific">Pseudallescheria apiosperma</name>
    <name type="common">Scedosporium apiospermum</name>
    <dbReference type="NCBI Taxonomy" id="563466"/>
    <lineage>
        <taxon>Eukaryota</taxon>
        <taxon>Fungi</taxon>
        <taxon>Dikarya</taxon>
        <taxon>Ascomycota</taxon>
        <taxon>Pezizomycotina</taxon>
        <taxon>Sordariomycetes</taxon>
        <taxon>Hypocreomycetidae</taxon>
        <taxon>Microascales</taxon>
        <taxon>Microascaceae</taxon>
        <taxon>Scedosporium</taxon>
    </lineage>
</organism>
<dbReference type="InterPro" id="IPR037120">
    <property type="entry name" value="Haem_peroxidase_sf_animal"/>
</dbReference>
<feature type="compositionally biased region" description="Polar residues" evidence="12">
    <location>
        <begin position="27"/>
        <end position="43"/>
    </location>
</feature>
<evidence type="ECO:0000256" key="12">
    <source>
        <dbReference type="SAM" id="MobiDB-lite"/>
    </source>
</evidence>
<keyword evidence="7" id="KW-0223">Dioxygenase</keyword>
<dbReference type="EC" id="1.13.11.60" evidence="3"/>
<dbReference type="PANTHER" id="PTHR11903:SF37">
    <property type="entry name" value="PSI-PRODUCING OXYGENASE A"/>
    <property type="match status" value="1"/>
</dbReference>
<dbReference type="GO" id="GO:0052878">
    <property type="term" value="F:linoleate 8R-lipoxygenase activity"/>
    <property type="evidence" value="ECO:0007669"/>
    <property type="project" value="UniProtKB-EC"/>
</dbReference>
<feature type="binding site" description="axial binding residue" evidence="11">
    <location>
        <position position="422"/>
    </location>
    <ligand>
        <name>heme b</name>
        <dbReference type="ChEBI" id="CHEBI:60344"/>
    </ligand>
    <ligandPart>
        <name>Fe</name>
        <dbReference type="ChEBI" id="CHEBI:18248"/>
    </ligandPart>
</feature>
<dbReference type="CDD" id="cd09817">
    <property type="entry name" value="linoleate_diol_synthase_like"/>
    <property type="match status" value="1"/>
</dbReference>
<dbReference type="Gene3D" id="1.10.640.10">
    <property type="entry name" value="Haem peroxidase domain superfamily, animal type"/>
    <property type="match status" value="1"/>
</dbReference>
<dbReference type="GO" id="GO:0020037">
    <property type="term" value="F:heme binding"/>
    <property type="evidence" value="ECO:0007669"/>
    <property type="project" value="InterPro"/>
</dbReference>
<dbReference type="InterPro" id="IPR010255">
    <property type="entry name" value="Haem_peroxidase_sf"/>
</dbReference>
<accession>A0A084G979</accession>
<dbReference type="OrthoDB" id="823504at2759"/>
<proteinExistence type="predicted"/>
<evidence type="ECO:0000256" key="11">
    <source>
        <dbReference type="PIRSR" id="PIRSR619791-2"/>
    </source>
</evidence>
<dbReference type="GO" id="GO:0016705">
    <property type="term" value="F:oxidoreductase activity, acting on paired donors, with incorporation or reduction of molecular oxygen"/>
    <property type="evidence" value="ECO:0007669"/>
    <property type="project" value="InterPro"/>
</dbReference>
<dbReference type="OMA" id="KIQWDGD"/>
<dbReference type="GO" id="GO:0005506">
    <property type="term" value="F:iron ion binding"/>
    <property type="evidence" value="ECO:0007669"/>
    <property type="project" value="InterPro"/>
</dbReference>
<evidence type="ECO:0000256" key="10">
    <source>
        <dbReference type="ARBA" id="ARBA00023235"/>
    </source>
</evidence>
<dbReference type="RefSeq" id="XP_016643690.1">
    <property type="nucleotide sequence ID" value="XM_016786714.1"/>
</dbReference>
<dbReference type="GO" id="GO:0016853">
    <property type="term" value="F:isomerase activity"/>
    <property type="evidence" value="ECO:0007669"/>
    <property type="project" value="UniProtKB-KW"/>
</dbReference>
<keyword evidence="9 11" id="KW-0408">Iron</keyword>
<dbReference type="GeneID" id="27723138"/>
<keyword evidence="10 13" id="KW-0413">Isomerase</keyword>
<evidence type="ECO:0000256" key="9">
    <source>
        <dbReference type="ARBA" id="ARBA00023004"/>
    </source>
</evidence>
<dbReference type="EMBL" id="JOWA01000090">
    <property type="protein sequence ID" value="KEZ43891.1"/>
    <property type="molecule type" value="Genomic_DNA"/>
</dbReference>
<keyword evidence="4" id="KW-0575">Peroxidase</keyword>
<sequence>MADKFLDLLGGSPDGKGSNGKAKDAPPSTTSSANKSPPSPDLSTRLSWVAKAILRSFSAIPETPYSTAGNTVDATATTGILEDLQKMGFKDVETLLEFLHTAVHGVQDDSKLLLERIVDLLSKLPPSSREGAALESGFIHQLWNSLQHPVLTTLDDKFKYREADGSNNNPYMPQLGAAGTPYARTTPPMTYQRPDAPEPSLLFDTLMRRGDGFQEHPNRISSVLFYMATLITHDIFQSDGKRSGINLTSSYLDLAPLYGRNKEEQLAVRALEAGRLKPDSFSSKRVHGFPPGVGVLIIMFNRFHNYVVTQLAAINEGGRFKKEPTAQELKGKDAATQEALRAAALAKYDEDLFQTGRLVTCGLYVNIILRDYVRTILNVNRSDTAWALDPRIKDGQNIFSKPTPEATGNQVSVEFNFLYRWHSAISVRDQEWTNDAFKEILGTDDPEAMKFEEFLGKLHSFEAALDDDPVKRQFHKIKRKEDGSLPDDDLVKVWFESVEDVAGSFGANRVPPVLKHVEILGIIQARQWNVATLNEFREFFGLTRHRTFEDINPDPEVATKLRNLYDSPDSVELYPGLVIEKAKPPIDPGSGLCVNFTTSRAILSDAVALVRGDRFYTVDYTPKHLTNWGFNEASYDAKVNNSHVIYKLVFRAFPNHFRRDSIYAHFPFTVPSENAKFLAKIHKDHLYSWDRPSPVGDLILVRSYDTVKKVLGNQKDYTVVWGDAIRFLTEKDGHAPGATFCLAGDKRANAESRNLVLDALYGPEAWESEVSRFYSKMVPVLLKKYSYTWETASEVEKKKPGTHAREVDIVRDVINLANTRLCAALFNLPIKIEENPWGVLTEQELYLAATAIFSSIFFDSDIAKSSQVRNVAKELAGQLERLVIVAAHAVDKVGIVTDAVESVRGYWRGEGFPAIAGYGHELIRHLLEKDKSVEECVRGTILPFISSNVPNQSALLAQCLDFYLEEENKHHLEELYRLAHENTDEADLKITKYMLEGSRIRGTVAVYRDVQTATSLPDSVPAIPNPSDPTHVNPLTPPSQTQFHLPLRKGDRLLLSLASASRDPTIFPEPDKVKLDRPISSYIHFGSGPHKCAGMELSIVAQTALFKQIVGLKNLRRAEGDRGHMKSMPARKWKGQVKGKREREAEEGAWSGLRVYMLADQSGYWPVPTTMKVEWDE</sequence>
<dbReference type="SUPFAM" id="SSF48264">
    <property type="entry name" value="Cytochrome P450"/>
    <property type="match status" value="1"/>
</dbReference>
<dbReference type="KEGG" id="sapo:SAPIO_CDS4066"/>
<evidence type="ECO:0000256" key="7">
    <source>
        <dbReference type="ARBA" id="ARBA00022964"/>
    </source>
</evidence>
<evidence type="ECO:0000256" key="8">
    <source>
        <dbReference type="ARBA" id="ARBA00023002"/>
    </source>
</evidence>
<dbReference type="PROSITE" id="PS00086">
    <property type="entry name" value="CYTOCHROME_P450"/>
    <property type="match status" value="1"/>
</dbReference>
<dbReference type="SUPFAM" id="SSF48113">
    <property type="entry name" value="Heme-dependent peroxidases"/>
    <property type="match status" value="1"/>
</dbReference>
<dbReference type="PROSITE" id="PS50292">
    <property type="entry name" value="PEROXIDASE_3"/>
    <property type="match status" value="1"/>
</dbReference>
<dbReference type="InterPro" id="IPR050783">
    <property type="entry name" value="Oxylipin_biosynth_metab"/>
</dbReference>
<dbReference type="GO" id="GO:0006631">
    <property type="term" value="P:fatty acid metabolic process"/>
    <property type="evidence" value="ECO:0007669"/>
    <property type="project" value="UniProtKB-ARBA"/>
</dbReference>
<dbReference type="InterPro" id="IPR019791">
    <property type="entry name" value="Haem_peroxidase_animal"/>
</dbReference>
<evidence type="ECO:0000256" key="6">
    <source>
        <dbReference type="ARBA" id="ARBA00022723"/>
    </source>
</evidence>
<dbReference type="InterPro" id="IPR001128">
    <property type="entry name" value="Cyt_P450"/>
</dbReference>
<keyword evidence="6 11" id="KW-0479">Metal-binding</keyword>
<evidence type="ECO:0000256" key="3">
    <source>
        <dbReference type="ARBA" id="ARBA00013239"/>
    </source>
</evidence>
<evidence type="ECO:0000313" key="13">
    <source>
        <dbReference type="EMBL" id="KEZ43891.1"/>
    </source>
</evidence>
<evidence type="ECO:0000256" key="4">
    <source>
        <dbReference type="ARBA" id="ARBA00022559"/>
    </source>
</evidence>
<dbReference type="PANTHER" id="PTHR11903">
    <property type="entry name" value="PROSTAGLANDIN G/H SYNTHASE"/>
    <property type="match status" value="1"/>
</dbReference>
<dbReference type="InterPro" id="IPR036396">
    <property type="entry name" value="Cyt_P450_sf"/>
</dbReference>
<dbReference type="Gene3D" id="1.10.630.10">
    <property type="entry name" value="Cytochrome P450"/>
    <property type="match status" value="1"/>
</dbReference>
<keyword evidence="5 11" id="KW-0349">Heme</keyword>
<evidence type="ECO:0000313" key="14">
    <source>
        <dbReference type="Proteomes" id="UP000028545"/>
    </source>
</evidence>
<dbReference type="Pfam" id="PF03098">
    <property type="entry name" value="An_peroxidase"/>
    <property type="match status" value="2"/>
</dbReference>
<feature type="region of interest" description="Disordered" evidence="12">
    <location>
        <begin position="1"/>
        <end position="43"/>
    </location>
</feature>
<gene>
    <name evidence="13" type="ORF">SAPIO_CDS4066</name>
</gene>
<dbReference type="Proteomes" id="UP000028545">
    <property type="component" value="Unassembled WGS sequence"/>
</dbReference>
<comment type="subunit">
    <text evidence="2">Homotetramer.</text>
</comment>
<dbReference type="CDD" id="cd20612">
    <property type="entry name" value="CYP_LDS-like_C"/>
    <property type="match status" value="1"/>
</dbReference>
<dbReference type="Pfam" id="PF00067">
    <property type="entry name" value="p450"/>
    <property type="match status" value="1"/>
</dbReference>
<evidence type="ECO:0000256" key="1">
    <source>
        <dbReference type="ARBA" id="ARBA00000699"/>
    </source>
</evidence>